<protein>
    <submittedName>
        <fullName evidence="2">Uncharacterized protein</fullName>
    </submittedName>
</protein>
<dbReference type="OrthoDB" id="10422587at2759"/>
<sequence length="137" mass="14931">MLLRGCAIFPSNLVLYSILLLQGILPQEVGAISDDPSKHCPIFTFENGADDWSKQGSAFIHQPIYRGATKSGHKGNWLIDSHSNVTTPCQSAKSSSLGEQATGTMTSPPFVIRSTSLTFLIGGKEETIFQFSRPNMR</sequence>
<organism evidence="2 3">
    <name type="scientific">Desmophyllum pertusum</name>
    <dbReference type="NCBI Taxonomy" id="174260"/>
    <lineage>
        <taxon>Eukaryota</taxon>
        <taxon>Metazoa</taxon>
        <taxon>Cnidaria</taxon>
        <taxon>Anthozoa</taxon>
        <taxon>Hexacorallia</taxon>
        <taxon>Scleractinia</taxon>
        <taxon>Caryophylliina</taxon>
        <taxon>Caryophylliidae</taxon>
        <taxon>Desmophyllum</taxon>
    </lineage>
</organism>
<gene>
    <name evidence="2" type="ORF">OS493_031392</name>
</gene>
<feature type="signal peptide" evidence="1">
    <location>
        <begin position="1"/>
        <end position="31"/>
    </location>
</feature>
<reference evidence="2" key="1">
    <citation type="submission" date="2023-01" db="EMBL/GenBank/DDBJ databases">
        <title>Genome assembly of the deep-sea coral Lophelia pertusa.</title>
        <authorList>
            <person name="Herrera S."/>
            <person name="Cordes E."/>
        </authorList>
    </citation>
    <scope>NUCLEOTIDE SEQUENCE</scope>
    <source>
        <strain evidence="2">USNM1676648</strain>
        <tissue evidence="2">Polyp</tissue>
    </source>
</reference>
<feature type="chain" id="PRO_5040979573" evidence="1">
    <location>
        <begin position="32"/>
        <end position="137"/>
    </location>
</feature>
<accession>A0A9X0CCP6</accession>
<dbReference type="AlphaFoldDB" id="A0A9X0CCP6"/>
<proteinExistence type="predicted"/>
<keyword evidence="1" id="KW-0732">Signal</keyword>
<comment type="caution">
    <text evidence="2">The sequence shown here is derived from an EMBL/GenBank/DDBJ whole genome shotgun (WGS) entry which is preliminary data.</text>
</comment>
<name>A0A9X0CCP6_9CNID</name>
<dbReference type="EMBL" id="MU827813">
    <property type="protein sequence ID" value="KAJ7323469.1"/>
    <property type="molecule type" value="Genomic_DNA"/>
</dbReference>
<evidence type="ECO:0000256" key="1">
    <source>
        <dbReference type="SAM" id="SignalP"/>
    </source>
</evidence>
<keyword evidence="3" id="KW-1185">Reference proteome</keyword>
<dbReference type="Proteomes" id="UP001163046">
    <property type="component" value="Unassembled WGS sequence"/>
</dbReference>
<evidence type="ECO:0000313" key="2">
    <source>
        <dbReference type="EMBL" id="KAJ7323469.1"/>
    </source>
</evidence>
<evidence type="ECO:0000313" key="3">
    <source>
        <dbReference type="Proteomes" id="UP001163046"/>
    </source>
</evidence>